<dbReference type="Pfam" id="PF13380">
    <property type="entry name" value="CoA_binding_2"/>
    <property type="match status" value="1"/>
</dbReference>
<name>A0A4Z1CGR2_9ACTN</name>
<dbReference type="AlphaFoldDB" id="A0A4Z1CGR2"/>
<accession>A0A4Z1CGR2</accession>
<dbReference type="SUPFAM" id="SSF56059">
    <property type="entry name" value="Glutathione synthetase ATP-binding domain-like"/>
    <property type="match status" value="1"/>
</dbReference>
<reference evidence="3 4" key="1">
    <citation type="submission" date="2019-04" db="EMBL/GenBank/DDBJ databases">
        <title>Three New Species of Nocardioides, Nocardioides euryhalodurans sp. nov., Nocardioides seonyuensis sp. nov. and Nocardioides eburneoflavus sp. nov. Isolated from Soil.</title>
        <authorList>
            <person name="Roh S.G."/>
            <person name="Lee C."/>
            <person name="Kim M.-K."/>
            <person name="Kim S.B."/>
        </authorList>
    </citation>
    <scope>NUCLEOTIDE SEQUENCE [LARGE SCALE GENOMIC DNA]</scope>
    <source>
        <strain evidence="3 4">MMS17-SY213</strain>
    </source>
</reference>
<dbReference type="Proteomes" id="UP000297496">
    <property type="component" value="Unassembled WGS sequence"/>
</dbReference>
<dbReference type="PANTHER" id="PTHR42793:SF1">
    <property type="entry name" value="PEPTIDYL-LYSINE N-ACETYLTRANSFERASE PATZ"/>
    <property type="match status" value="1"/>
</dbReference>
<dbReference type="Gene3D" id="3.40.50.261">
    <property type="entry name" value="Succinyl-CoA synthetase domains"/>
    <property type="match status" value="2"/>
</dbReference>
<evidence type="ECO:0000313" key="4">
    <source>
        <dbReference type="Proteomes" id="UP000297496"/>
    </source>
</evidence>
<dbReference type="SUPFAM" id="SSF51735">
    <property type="entry name" value="NAD(P)-binding Rossmann-fold domains"/>
    <property type="match status" value="1"/>
</dbReference>
<dbReference type="InterPro" id="IPR036291">
    <property type="entry name" value="NAD(P)-bd_dom_sf"/>
</dbReference>
<keyword evidence="4" id="KW-1185">Reference proteome</keyword>
<dbReference type="Pfam" id="PF13607">
    <property type="entry name" value="Succ_CoA_lig"/>
    <property type="match status" value="1"/>
</dbReference>
<proteinExistence type="predicted"/>
<dbReference type="PANTHER" id="PTHR42793">
    <property type="entry name" value="COA BINDING DOMAIN CONTAINING PROTEIN"/>
    <property type="match status" value="1"/>
</dbReference>
<evidence type="ECO:0000259" key="2">
    <source>
        <dbReference type="PROSITE" id="PS50975"/>
    </source>
</evidence>
<gene>
    <name evidence="3" type="ORF">EXE59_15090</name>
</gene>
<dbReference type="RefSeq" id="WP_135839641.1">
    <property type="nucleotide sequence ID" value="NZ_SRRO01000001.1"/>
</dbReference>
<dbReference type="OrthoDB" id="190266at2"/>
<dbReference type="InterPro" id="IPR011761">
    <property type="entry name" value="ATP-grasp"/>
</dbReference>
<dbReference type="InterPro" id="IPR003781">
    <property type="entry name" value="CoA-bd"/>
</dbReference>
<dbReference type="GO" id="GO:0005524">
    <property type="term" value="F:ATP binding"/>
    <property type="evidence" value="ECO:0007669"/>
    <property type="project" value="UniProtKB-UniRule"/>
</dbReference>
<comment type="caution">
    <text evidence="3">The sequence shown here is derived from an EMBL/GenBank/DDBJ whole genome shotgun (WGS) entry which is preliminary data.</text>
</comment>
<protein>
    <submittedName>
        <fullName evidence="3">CoA-binding protein</fullName>
    </submittedName>
</protein>
<keyword evidence="1" id="KW-0547">Nucleotide-binding</keyword>
<dbReference type="GO" id="GO:0046872">
    <property type="term" value="F:metal ion binding"/>
    <property type="evidence" value="ECO:0007669"/>
    <property type="project" value="InterPro"/>
</dbReference>
<dbReference type="InterPro" id="IPR016102">
    <property type="entry name" value="Succinyl-CoA_synth-like"/>
</dbReference>
<evidence type="ECO:0000256" key="1">
    <source>
        <dbReference type="PROSITE-ProRule" id="PRU00409"/>
    </source>
</evidence>
<dbReference type="PROSITE" id="PS50975">
    <property type="entry name" value="ATP_GRASP"/>
    <property type="match status" value="1"/>
</dbReference>
<dbReference type="SUPFAM" id="SSF52210">
    <property type="entry name" value="Succinyl-CoA synthetase domains"/>
    <property type="match status" value="2"/>
</dbReference>
<dbReference type="Gene3D" id="3.30.470.20">
    <property type="entry name" value="ATP-grasp fold, B domain"/>
    <property type="match status" value="1"/>
</dbReference>
<dbReference type="InterPro" id="IPR032875">
    <property type="entry name" value="Succ_CoA_lig_flav_dom"/>
</dbReference>
<dbReference type="Gene3D" id="3.40.50.720">
    <property type="entry name" value="NAD(P)-binding Rossmann-like Domain"/>
    <property type="match status" value="1"/>
</dbReference>
<sequence>MTDVGLRPRDRGGLGSLFEPRGVVVIGASTDPDKLGGAMAASLAGLGLPVALVNSRGGGGMFTSVREAADGSPVPLDLAVLCVPAAACAAVLEECADARVGAALICAGGFAEAGGDGVEHERRLREAASSTGIRLLGPNTSGFFVPASGLRASFVPGVAHLTAGSVAVVAASGGLNHALAFALQRQDVGVSLGVGIGAGIDVTAVDVLEHLAEDDRTTAIALHIETVSDGPALLAAVAKVSATKPVVALVVGEHDIGEFARSHTGALATSWRSTRSLLRQAGAVVVDDEDALVTAAATLAAVRLEPQSDPGAALVTGQAGPGLLVVDALHGGDVRVPDLSDKTRARLGELLPPMTYQANPVDTGRPGPAHADVIGAVAADAAIAVIGVYGLTEPVIDLPRVVASADLNGKAVVVGLDGPAEEVSDGRRTARSLGVPLVVGPRALSTALVALVEDARLASARRDATIAGAHGAAGIVADGVGWTEAQAKDLLDDLGIPTPSRAVCTTSEEGQAALARIDGPVAVKISDASVAHKSDRGGVHLAVTTAHAMTTAVDALRSIGAVEFLVEAMAPAGIDLVVGARRDPVFGPVVLVGVGGVATEVYADVAIASVPTSLPRLTALPGQLAAHALLDGFRGGPTVDREALARVLEALGDLLVANPHLDEIEINPLRAHARGLVALDAVIVSSHQPDEMADEQRKTHE</sequence>
<keyword evidence="1" id="KW-0067">ATP-binding</keyword>
<dbReference type="InterPro" id="IPR013815">
    <property type="entry name" value="ATP_grasp_subdomain_1"/>
</dbReference>
<evidence type="ECO:0000313" key="3">
    <source>
        <dbReference type="EMBL" id="TGN65138.1"/>
    </source>
</evidence>
<dbReference type="EMBL" id="SRRO01000001">
    <property type="protein sequence ID" value="TGN65138.1"/>
    <property type="molecule type" value="Genomic_DNA"/>
</dbReference>
<dbReference type="Gene3D" id="3.30.1490.20">
    <property type="entry name" value="ATP-grasp fold, A domain"/>
    <property type="match status" value="1"/>
</dbReference>
<dbReference type="Pfam" id="PF13549">
    <property type="entry name" value="ATP-grasp_5"/>
    <property type="match status" value="1"/>
</dbReference>
<feature type="domain" description="ATP-grasp" evidence="2">
    <location>
        <begin position="488"/>
        <end position="697"/>
    </location>
</feature>
<organism evidence="3 4">
    <name type="scientific">Nocardioides eburneiflavus</name>
    <dbReference type="NCBI Taxonomy" id="2518372"/>
    <lineage>
        <taxon>Bacteria</taxon>
        <taxon>Bacillati</taxon>
        <taxon>Actinomycetota</taxon>
        <taxon>Actinomycetes</taxon>
        <taxon>Propionibacteriales</taxon>
        <taxon>Nocardioidaceae</taxon>
        <taxon>Nocardioides</taxon>
    </lineage>
</organism>
<dbReference type="SMART" id="SM00881">
    <property type="entry name" value="CoA_binding"/>
    <property type="match status" value="1"/>
</dbReference>